<protein>
    <submittedName>
        <fullName evidence="1">Uncharacterized protein</fullName>
    </submittedName>
</protein>
<keyword evidence="2" id="KW-1185">Reference proteome</keyword>
<reference evidence="1 2" key="1">
    <citation type="journal article" date="2020" name="Cell">
        <title>Large-Scale Comparative Analyses of Tick Genomes Elucidate Their Genetic Diversity and Vector Capacities.</title>
        <authorList>
            <consortium name="Tick Genome and Microbiome Consortium (TIGMIC)"/>
            <person name="Jia N."/>
            <person name="Wang J."/>
            <person name="Shi W."/>
            <person name="Du L."/>
            <person name="Sun Y."/>
            <person name="Zhan W."/>
            <person name="Jiang J.F."/>
            <person name="Wang Q."/>
            <person name="Zhang B."/>
            <person name="Ji P."/>
            <person name="Bell-Sakyi L."/>
            <person name="Cui X.M."/>
            <person name="Yuan T.T."/>
            <person name="Jiang B.G."/>
            <person name="Yang W.F."/>
            <person name="Lam T.T."/>
            <person name="Chang Q.C."/>
            <person name="Ding S.J."/>
            <person name="Wang X.J."/>
            <person name="Zhu J.G."/>
            <person name="Ruan X.D."/>
            <person name="Zhao L."/>
            <person name="Wei J.T."/>
            <person name="Ye R.Z."/>
            <person name="Que T.C."/>
            <person name="Du C.H."/>
            <person name="Zhou Y.H."/>
            <person name="Cheng J.X."/>
            <person name="Dai P.F."/>
            <person name="Guo W.B."/>
            <person name="Han X.H."/>
            <person name="Huang E.J."/>
            <person name="Li L.F."/>
            <person name="Wei W."/>
            <person name="Gao Y.C."/>
            <person name="Liu J.Z."/>
            <person name="Shao H.Z."/>
            <person name="Wang X."/>
            <person name="Wang C.C."/>
            <person name="Yang T.C."/>
            <person name="Huo Q.B."/>
            <person name="Li W."/>
            <person name="Chen H.Y."/>
            <person name="Chen S.E."/>
            <person name="Zhou L.G."/>
            <person name="Ni X.B."/>
            <person name="Tian J.H."/>
            <person name="Sheng Y."/>
            <person name="Liu T."/>
            <person name="Pan Y.S."/>
            <person name="Xia L.Y."/>
            <person name="Li J."/>
            <person name="Zhao F."/>
            <person name="Cao W.C."/>
        </authorList>
    </citation>
    <scope>NUCLEOTIDE SEQUENCE [LARGE SCALE GENOMIC DNA]</scope>
    <source>
        <strain evidence="1">Iper-2018</strain>
    </source>
</reference>
<name>A0AC60PT50_IXOPE</name>
<proteinExistence type="predicted"/>
<comment type="caution">
    <text evidence="1">The sequence shown here is derived from an EMBL/GenBank/DDBJ whole genome shotgun (WGS) entry which is preliminary data.</text>
</comment>
<accession>A0AC60PT50</accession>
<evidence type="ECO:0000313" key="1">
    <source>
        <dbReference type="EMBL" id="KAG0423812.1"/>
    </source>
</evidence>
<dbReference type="Proteomes" id="UP000805193">
    <property type="component" value="Unassembled WGS sequence"/>
</dbReference>
<gene>
    <name evidence="1" type="ORF">HPB47_000422</name>
</gene>
<sequence length="258" mass="28546">MTASGDEDVGRVAPRKNTSLSTTTQTRDCGDSAPDPLRPTSPANIEAKSKASPRKMKTKTKTTTKLERERNNTIASQSPCFESSSWVVPTFDHDRHHDRPVNRQKQRSPFVEEFDAVKREEERNLLQVVLPEGRRCKETPARESSSGADNPRACSTQIPSHVLRSEPLSHDLWRMGSASPGRRTIESARLHEEEGRGGHPTVPSRCGGRRVSARPADAIGTALRRNAHKTPKGELLCRDPSVCLGATALRIGRRSLYI</sequence>
<evidence type="ECO:0000313" key="2">
    <source>
        <dbReference type="Proteomes" id="UP000805193"/>
    </source>
</evidence>
<organism evidence="1 2">
    <name type="scientific">Ixodes persulcatus</name>
    <name type="common">Taiga tick</name>
    <dbReference type="NCBI Taxonomy" id="34615"/>
    <lineage>
        <taxon>Eukaryota</taxon>
        <taxon>Metazoa</taxon>
        <taxon>Ecdysozoa</taxon>
        <taxon>Arthropoda</taxon>
        <taxon>Chelicerata</taxon>
        <taxon>Arachnida</taxon>
        <taxon>Acari</taxon>
        <taxon>Parasitiformes</taxon>
        <taxon>Ixodida</taxon>
        <taxon>Ixodoidea</taxon>
        <taxon>Ixodidae</taxon>
        <taxon>Ixodinae</taxon>
        <taxon>Ixodes</taxon>
    </lineage>
</organism>
<dbReference type="EMBL" id="JABSTQ010010053">
    <property type="protein sequence ID" value="KAG0423812.1"/>
    <property type="molecule type" value="Genomic_DNA"/>
</dbReference>